<keyword evidence="2" id="KW-1185">Reference proteome</keyword>
<proteinExistence type="predicted"/>
<dbReference type="GeneID" id="111103837"/>
<feature type="compositionally biased region" description="Basic and acidic residues" evidence="1">
    <location>
        <begin position="114"/>
        <end position="134"/>
    </location>
</feature>
<dbReference type="RefSeq" id="XP_022293086.1">
    <property type="nucleotide sequence ID" value="XM_022437378.1"/>
</dbReference>
<evidence type="ECO:0000313" key="2">
    <source>
        <dbReference type="Proteomes" id="UP000694844"/>
    </source>
</evidence>
<dbReference type="KEGG" id="cvn:111103837"/>
<organism evidence="2 3">
    <name type="scientific">Crassostrea virginica</name>
    <name type="common">Eastern oyster</name>
    <dbReference type="NCBI Taxonomy" id="6565"/>
    <lineage>
        <taxon>Eukaryota</taxon>
        <taxon>Metazoa</taxon>
        <taxon>Spiralia</taxon>
        <taxon>Lophotrochozoa</taxon>
        <taxon>Mollusca</taxon>
        <taxon>Bivalvia</taxon>
        <taxon>Autobranchia</taxon>
        <taxon>Pteriomorphia</taxon>
        <taxon>Ostreida</taxon>
        <taxon>Ostreoidea</taxon>
        <taxon>Ostreidae</taxon>
        <taxon>Crassostrea</taxon>
    </lineage>
</organism>
<name>A0A8B8APW7_CRAVI</name>
<evidence type="ECO:0000313" key="3">
    <source>
        <dbReference type="RefSeq" id="XP_022293086.1"/>
    </source>
</evidence>
<feature type="region of interest" description="Disordered" evidence="1">
    <location>
        <begin position="61"/>
        <end position="233"/>
    </location>
</feature>
<dbReference type="Proteomes" id="UP000694844">
    <property type="component" value="Chromosome 7"/>
</dbReference>
<accession>A0A8B8APW7</accession>
<protein>
    <submittedName>
        <fullName evidence="3">Uncharacterized protein LOC111103837</fullName>
    </submittedName>
</protein>
<feature type="compositionally biased region" description="Acidic residues" evidence="1">
    <location>
        <begin position="155"/>
        <end position="164"/>
    </location>
</feature>
<feature type="compositionally biased region" description="Basic and acidic residues" evidence="1">
    <location>
        <begin position="201"/>
        <end position="233"/>
    </location>
</feature>
<dbReference type="OrthoDB" id="6159521at2759"/>
<feature type="compositionally biased region" description="Polar residues" evidence="1">
    <location>
        <begin position="71"/>
        <end position="98"/>
    </location>
</feature>
<sequence>MDWTENLRKWQAFLQPLRFCQSPIRSLSNIKIKNRVPGAQCLSQTFADKLLENTDRPITVRGHSEDVRKAQATSQQQYDYGNSLSKAEQESSSETKNYSKVRIETEDSPSLAGDTKEIEKEKTHVESEKTDKSPVSDQINVEFYDNSKENPIAISDDDSEEEMESVSTSRKRKTEDDVKTEISESLGRKFPPEISSSLSTHAKDIDDSKPLDYDSPSKAKKIKDVEQSDLDTSRDRLKLSLPLKDECGINNAIVTMKPTSPPKSNGDFHKVLGETVESDVEEETYSKILKNQSLKKTLFTESPIPVSNHSNETLAFHSTEDKTNQLDSTLTDSQSTIQNVKERSQDLFSREHIDTTAALSFQEMTNLTREYSVERSRTKNEYSPSKKDDIDKPCSQWKIEMFSRYFDFEKCIENLKLERYKDFSKESDLNHMVADFKRRVKIASSTVAKHSAFKGDTLMEKGKEEDEEETKEEGRLSFASLCRTEMGTRLILNEILFPLCSILDFTVEIERNVDCVYLPNCRFDYRIYDADGEIVGAVETKRGGSIRPDSVVQAVLELCILQTERLTKSKNNTKSPDFPLFNILTDGMRFVFIILQGNKLYFEQSFNKIRVHEMTSWTEVKKLYRSLLQLMRMRTEEQWPSSPWKLDL</sequence>
<feature type="compositionally biased region" description="Basic and acidic residues" evidence="1">
    <location>
        <begin position="173"/>
        <end position="191"/>
    </location>
</feature>
<reference evidence="3" key="1">
    <citation type="submission" date="2025-08" db="UniProtKB">
        <authorList>
            <consortium name="RefSeq"/>
        </authorList>
    </citation>
    <scope>IDENTIFICATION</scope>
    <source>
        <tissue evidence="3">Whole sample</tissue>
    </source>
</reference>
<evidence type="ECO:0000256" key="1">
    <source>
        <dbReference type="SAM" id="MobiDB-lite"/>
    </source>
</evidence>
<gene>
    <name evidence="3" type="primary">LOC111103837</name>
</gene>
<dbReference type="AlphaFoldDB" id="A0A8B8APW7"/>